<reference evidence="1 2" key="1">
    <citation type="submission" date="2021-08" db="EMBL/GenBank/DDBJ databases">
        <title>Draft Genome Sequence of Phanerochaete sordida strain YK-624.</title>
        <authorList>
            <person name="Mori T."/>
            <person name="Dohra H."/>
            <person name="Suzuki T."/>
            <person name="Kawagishi H."/>
            <person name="Hirai H."/>
        </authorList>
    </citation>
    <scope>NUCLEOTIDE SEQUENCE [LARGE SCALE GENOMIC DNA]</scope>
    <source>
        <strain evidence="1 2">YK-624</strain>
    </source>
</reference>
<name>A0A9P3LH23_9APHY</name>
<dbReference type="OrthoDB" id="2798901at2759"/>
<organism evidence="1 2">
    <name type="scientific">Phanerochaete sordida</name>
    <dbReference type="NCBI Taxonomy" id="48140"/>
    <lineage>
        <taxon>Eukaryota</taxon>
        <taxon>Fungi</taxon>
        <taxon>Dikarya</taxon>
        <taxon>Basidiomycota</taxon>
        <taxon>Agaricomycotina</taxon>
        <taxon>Agaricomycetes</taxon>
        <taxon>Polyporales</taxon>
        <taxon>Phanerochaetaceae</taxon>
        <taxon>Phanerochaete</taxon>
    </lineage>
</organism>
<gene>
    <name evidence="1" type="ORF">PsYK624_112760</name>
</gene>
<accession>A0A9P3LH23</accession>
<evidence type="ECO:0008006" key="3">
    <source>
        <dbReference type="Google" id="ProtNLM"/>
    </source>
</evidence>
<dbReference type="Proteomes" id="UP000703269">
    <property type="component" value="Unassembled WGS sequence"/>
</dbReference>
<sequence length="393" mass="43875">MQMCSDRGLEAYAPPELPAHKTCMNDLPQELVDLILDALKDESKALKSCSLTCWTWHPRSSKHLFASYNLTSPSADSSARITAMQAYERIRTNIVVLTLRTQYVSTLPIIHALPHLRDLNVIASGMHTRMLDAFLSVPPPRSPPTRTISRIRIRDGSVGLVELVLRSFALVETLIIEDLRVSPVNVHHLARHAIRSLHLRRVSLDALKRVSLVIEPTVLEYLLIDSPSHREPINDTHLDKFLHAIGSYVRSYHYVDSADCHGYPYKAVPPTLSLYPNVRSVTVTIGEFETALPSQRGQHLLTFLSSLPPEIAEITLIYNTPSRGPDLIDTLKYVDWSAISHPLRGYAKLTSLRIGVASVAGELPTGRLLCLPLAQAVVAEMLCVQLRRITTFI</sequence>
<dbReference type="EMBL" id="BPQB01000045">
    <property type="protein sequence ID" value="GJE95096.1"/>
    <property type="molecule type" value="Genomic_DNA"/>
</dbReference>
<proteinExistence type="predicted"/>
<dbReference type="InterPro" id="IPR036047">
    <property type="entry name" value="F-box-like_dom_sf"/>
</dbReference>
<keyword evidence="2" id="KW-1185">Reference proteome</keyword>
<protein>
    <recommendedName>
        <fullName evidence="3">F-box domain-containing protein</fullName>
    </recommendedName>
</protein>
<dbReference type="AlphaFoldDB" id="A0A9P3LH23"/>
<evidence type="ECO:0000313" key="1">
    <source>
        <dbReference type="EMBL" id="GJE95096.1"/>
    </source>
</evidence>
<dbReference type="SUPFAM" id="SSF81383">
    <property type="entry name" value="F-box domain"/>
    <property type="match status" value="1"/>
</dbReference>
<comment type="caution">
    <text evidence="1">The sequence shown here is derived from an EMBL/GenBank/DDBJ whole genome shotgun (WGS) entry which is preliminary data.</text>
</comment>
<evidence type="ECO:0000313" key="2">
    <source>
        <dbReference type="Proteomes" id="UP000703269"/>
    </source>
</evidence>